<protein>
    <submittedName>
        <fullName evidence="1">Uncharacterized protein</fullName>
    </submittedName>
</protein>
<evidence type="ECO:0000313" key="2">
    <source>
        <dbReference type="Proteomes" id="UP000663908"/>
    </source>
</evidence>
<dbReference type="EMBL" id="CP071839">
    <property type="protein sequence ID" value="QTE00633.1"/>
    <property type="molecule type" value="Genomic_DNA"/>
</dbReference>
<organism evidence="1 2">
    <name type="scientific">Streptomyces cyanogenus</name>
    <dbReference type="NCBI Taxonomy" id="80860"/>
    <lineage>
        <taxon>Bacteria</taxon>
        <taxon>Bacillati</taxon>
        <taxon>Actinomycetota</taxon>
        <taxon>Actinomycetes</taxon>
        <taxon>Kitasatosporales</taxon>
        <taxon>Streptomycetaceae</taxon>
        <taxon>Streptomyces</taxon>
    </lineage>
</organism>
<reference evidence="1 2" key="1">
    <citation type="submission" date="2021-03" db="EMBL/GenBank/DDBJ databases">
        <title>Complete genome sequence of Streptomyces cyanogenus S136, producer of anticancer angucycline landomycin A.</title>
        <authorList>
            <person name="Hrab P."/>
            <person name="Ruckert C."/>
            <person name="Busche T."/>
            <person name="Ostash I."/>
            <person name="Kalinowski J."/>
            <person name="Fedorenko V."/>
            <person name="Yushchuk O."/>
            <person name="Ostash B."/>
        </authorList>
    </citation>
    <scope>NUCLEOTIDE SEQUENCE [LARGE SCALE GENOMIC DNA]</scope>
    <source>
        <strain evidence="1 2">S136</strain>
    </source>
</reference>
<keyword evidence="2" id="KW-1185">Reference proteome</keyword>
<proteinExistence type="predicted"/>
<sequence>MAGWKARTRSALSAQRALLGYAGAPTPGSGYLARSKSIAL</sequence>
<accession>A0ABX7TWG7</accession>
<evidence type="ECO:0000313" key="1">
    <source>
        <dbReference type="EMBL" id="QTE00633.1"/>
    </source>
</evidence>
<gene>
    <name evidence="1" type="ORF">S1361_25095</name>
</gene>
<name>A0ABX7TWG7_STRCY</name>
<dbReference type="Proteomes" id="UP000663908">
    <property type="component" value="Chromosome"/>
</dbReference>